<name>A0A1X7AMX0_9GAMM</name>
<dbReference type="InterPro" id="IPR002938">
    <property type="entry name" value="FAD-bd"/>
</dbReference>
<proteinExistence type="predicted"/>
<dbReference type="RefSeq" id="WP_087111784.1">
    <property type="nucleotide sequence ID" value="NZ_CBCSCN010000007.1"/>
</dbReference>
<organism evidence="4 5">
    <name type="scientific">Parendozoicomonas haliclonae</name>
    <dbReference type="NCBI Taxonomy" id="1960125"/>
    <lineage>
        <taxon>Bacteria</taxon>
        <taxon>Pseudomonadati</taxon>
        <taxon>Pseudomonadota</taxon>
        <taxon>Gammaproteobacteria</taxon>
        <taxon>Oceanospirillales</taxon>
        <taxon>Endozoicomonadaceae</taxon>
        <taxon>Parendozoicomonas</taxon>
    </lineage>
</organism>
<evidence type="ECO:0000256" key="2">
    <source>
        <dbReference type="ARBA" id="ARBA00023033"/>
    </source>
</evidence>
<dbReference type="Pfam" id="PF01494">
    <property type="entry name" value="FAD_binding_3"/>
    <property type="match status" value="1"/>
</dbReference>
<dbReference type="Gene3D" id="3.50.50.60">
    <property type="entry name" value="FAD/NAD(P)-binding domain"/>
    <property type="match status" value="1"/>
</dbReference>
<evidence type="ECO:0000313" key="5">
    <source>
        <dbReference type="Proteomes" id="UP000196573"/>
    </source>
</evidence>
<dbReference type="InterPro" id="IPR050493">
    <property type="entry name" value="FAD-dep_Monooxygenase_BioMet"/>
</dbReference>
<dbReference type="EMBL" id="FWPT01000007">
    <property type="protein sequence ID" value="SMA49456.1"/>
    <property type="molecule type" value="Genomic_DNA"/>
</dbReference>
<evidence type="ECO:0000313" key="4">
    <source>
        <dbReference type="EMBL" id="SMA49456.1"/>
    </source>
</evidence>
<dbReference type="AlphaFoldDB" id="A0A1X7AMX0"/>
<dbReference type="OrthoDB" id="9782160at2"/>
<keyword evidence="1 4" id="KW-0560">Oxidoreductase</keyword>
<evidence type="ECO:0000256" key="1">
    <source>
        <dbReference type="ARBA" id="ARBA00023002"/>
    </source>
</evidence>
<reference evidence="4 5" key="1">
    <citation type="submission" date="2017-03" db="EMBL/GenBank/DDBJ databases">
        <authorList>
            <person name="Afonso C.L."/>
            <person name="Miller P.J."/>
            <person name="Scott M.A."/>
            <person name="Spackman E."/>
            <person name="Goraichik I."/>
            <person name="Dimitrov K.M."/>
            <person name="Suarez D.L."/>
            <person name="Swayne D.E."/>
        </authorList>
    </citation>
    <scope>NUCLEOTIDE SEQUENCE [LARGE SCALE GENOMIC DNA]</scope>
    <source>
        <strain evidence="4">SB41UT1</strain>
    </source>
</reference>
<sequence>MNLSIVISGCGLVGAAAARALSQAGHKVRVIERVSQWLPRGAGVALPANATSQLAKLGLLKQIEPFAQQGSAISYLTASGDRLCHRAFDGLYPDDAPYLALRYQDLHEQLVAGLEDIPVAMGTEISEVRQSDSDNSVAAKLSSGEQLHCDLLLSAEGLHSPLRQTLFPGTALDDLGLFCWRFLAKKPDGFGHDPQLYLGRNDAFLIYPLSSGDVYCYGHRADQDTLHLDEAEALAQLQQCFSGYVPAVVQLTQGKMLENRLITGRMRVLNNPVWSSGRVLCIGDAAHGCGPILQQGVAQGLEDVTVLTEVLGGLTNKEQLPQALEQFRLRRDPRVRWVCEHSNTPLRLLSSEDEQLRNTRLKATGPIHTQGWEALFKSQP</sequence>
<protein>
    <submittedName>
        <fullName evidence="4">FAD-dependent urate hydroxylase</fullName>
        <ecNumber evidence="4">1.14.13.113</ecNumber>
    </submittedName>
</protein>
<dbReference type="EC" id="1.14.13.113" evidence="4"/>
<keyword evidence="5" id="KW-1185">Reference proteome</keyword>
<dbReference type="Proteomes" id="UP000196573">
    <property type="component" value="Unassembled WGS sequence"/>
</dbReference>
<gene>
    <name evidence="4" type="primary">hpxO</name>
    <name evidence="4" type="ORF">EHSB41UT_03273</name>
</gene>
<feature type="domain" description="FAD-binding" evidence="3">
    <location>
        <begin position="4"/>
        <end position="339"/>
    </location>
</feature>
<dbReference type="GO" id="GO:0102099">
    <property type="term" value="F:FAD-dependent urate hydroxylase activity"/>
    <property type="evidence" value="ECO:0007669"/>
    <property type="project" value="UniProtKB-EC"/>
</dbReference>
<dbReference type="PANTHER" id="PTHR13789:SF309">
    <property type="entry name" value="PUTATIVE (AFU_ORTHOLOGUE AFUA_6G14510)-RELATED"/>
    <property type="match status" value="1"/>
</dbReference>
<evidence type="ECO:0000259" key="3">
    <source>
        <dbReference type="Pfam" id="PF01494"/>
    </source>
</evidence>
<accession>A0A1X7AMX0</accession>
<dbReference type="SUPFAM" id="SSF51905">
    <property type="entry name" value="FAD/NAD(P)-binding domain"/>
    <property type="match status" value="1"/>
</dbReference>
<keyword evidence="2" id="KW-0503">Monooxygenase</keyword>
<dbReference type="PANTHER" id="PTHR13789">
    <property type="entry name" value="MONOOXYGENASE"/>
    <property type="match status" value="1"/>
</dbReference>
<dbReference type="GO" id="GO:0071949">
    <property type="term" value="F:FAD binding"/>
    <property type="evidence" value="ECO:0007669"/>
    <property type="project" value="InterPro"/>
</dbReference>
<dbReference type="InterPro" id="IPR036188">
    <property type="entry name" value="FAD/NAD-bd_sf"/>
</dbReference>
<dbReference type="PRINTS" id="PR00420">
    <property type="entry name" value="RNGMNOXGNASE"/>
</dbReference>